<sequence>MGHTVRIIPAQFVKPYVKSNKNELVDAAAIAEAVTRPSMRFVTPKSTEQLEIQALPRIRDRIVGSKTQLINQIRAFCLEFGIAIRQGVGMFKTDFPAALADDSNDLTPRMRILLEGLWTEFGALETRLAELNKEIEVLAARSEVAHRLMSIPGIGPLSATALIAAVGDGKQFAKARDMAAWLGLVPRQYSTGGKTTLLGMSKRGNSYVRRLLLHGARSCVLHLNRQRDRLGSWITKLATRMHTNKVAVALANKLARVAWVVLTRPGSLYRGDRDEAVV</sequence>
<proteinExistence type="predicted"/>
<dbReference type="Pfam" id="PF02371">
    <property type="entry name" value="Transposase_20"/>
    <property type="match status" value="1"/>
</dbReference>
<keyword evidence="4" id="KW-1185">Reference proteome</keyword>
<feature type="domain" description="Transposase IS116/IS110/IS902 C-terminal" evidence="2">
    <location>
        <begin position="145"/>
        <end position="225"/>
    </location>
</feature>
<dbReference type="InterPro" id="IPR002525">
    <property type="entry name" value="Transp_IS110-like_N"/>
</dbReference>
<name>A0ABY1QPC2_9BURK</name>
<dbReference type="EMBL" id="FXUL01000024">
    <property type="protein sequence ID" value="SMP76362.1"/>
    <property type="molecule type" value="Genomic_DNA"/>
</dbReference>
<feature type="domain" description="Transposase IS110-like N-terminal" evidence="1">
    <location>
        <begin position="6"/>
        <end position="76"/>
    </location>
</feature>
<reference evidence="3 4" key="1">
    <citation type="submission" date="2017-05" db="EMBL/GenBank/DDBJ databases">
        <authorList>
            <person name="Varghese N."/>
            <person name="Submissions S."/>
        </authorList>
    </citation>
    <scope>NUCLEOTIDE SEQUENCE [LARGE SCALE GENOMIC DNA]</scope>
    <source>
        <strain evidence="3 4">DSM 26001</strain>
    </source>
</reference>
<protein>
    <submittedName>
        <fullName evidence="3">Transposase</fullName>
    </submittedName>
</protein>
<evidence type="ECO:0000259" key="1">
    <source>
        <dbReference type="Pfam" id="PF01548"/>
    </source>
</evidence>
<dbReference type="NCBIfam" id="NF033542">
    <property type="entry name" value="transpos_IS110"/>
    <property type="match status" value="1"/>
</dbReference>
<organism evidence="3 4">
    <name type="scientific">Noviherbaspirillum suwonense</name>
    <dbReference type="NCBI Taxonomy" id="1224511"/>
    <lineage>
        <taxon>Bacteria</taxon>
        <taxon>Pseudomonadati</taxon>
        <taxon>Pseudomonadota</taxon>
        <taxon>Betaproteobacteria</taxon>
        <taxon>Burkholderiales</taxon>
        <taxon>Oxalobacteraceae</taxon>
        <taxon>Noviherbaspirillum</taxon>
    </lineage>
</organism>
<dbReference type="InterPro" id="IPR047650">
    <property type="entry name" value="Transpos_IS110"/>
</dbReference>
<dbReference type="PANTHER" id="PTHR33055:SF3">
    <property type="entry name" value="PUTATIVE TRANSPOSASE FOR IS117-RELATED"/>
    <property type="match status" value="1"/>
</dbReference>
<dbReference type="Proteomes" id="UP001158049">
    <property type="component" value="Unassembled WGS sequence"/>
</dbReference>
<comment type="caution">
    <text evidence="3">The sequence shown here is derived from an EMBL/GenBank/DDBJ whole genome shotgun (WGS) entry which is preliminary data.</text>
</comment>
<evidence type="ECO:0000313" key="3">
    <source>
        <dbReference type="EMBL" id="SMP76362.1"/>
    </source>
</evidence>
<evidence type="ECO:0000259" key="2">
    <source>
        <dbReference type="Pfam" id="PF02371"/>
    </source>
</evidence>
<dbReference type="Pfam" id="PF01548">
    <property type="entry name" value="DEDD_Tnp_IS110"/>
    <property type="match status" value="1"/>
</dbReference>
<dbReference type="InterPro" id="IPR003346">
    <property type="entry name" value="Transposase_20"/>
</dbReference>
<accession>A0ABY1QPC2</accession>
<gene>
    <name evidence="3" type="ORF">SAMN06295970_12437</name>
</gene>
<evidence type="ECO:0000313" key="4">
    <source>
        <dbReference type="Proteomes" id="UP001158049"/>
    </source>
</evidence>
<dbReference type="PANTHER" id="PTHR33055">
    <property type="entry name" value="TRANSPOSASE FOR INSERTION SEQUENCE ELEMENT IS1111A"/>
    <property type="match status" value="1"/>
</dbReference>